<accession>A0A7S1BB27</accession>
<evidence type="ECO:0000313" key="3">
    <source>
        <dbReference type="EMBL" id="CAD8880977.1"/>
    </source>
</evidence>
<feature type="signal peptide" evidence="2">
    <location>
        <begin position="1"/>
        <end position="22"/>
    </location>
</feature>
<keyword evidence="2" id="KW-0732">Signal</keyword>
<sequence length="814" mass="90352">MDFRSAVASAVVLAFAVATAETSSSIIMVKRRGSASVPSPTSVAIDPQTWSPRGGSVVSSTLVDSERRSCRFSIGIIDCISHEAMGPPSYASRAIERAIISALKMDNDDEDDDNDSGMQVHNGDRERKMNCASSLYFSDFENVRRYNGDDDTVMSEVAGASCDAIVVVLPHVSTFDEDEDEKENKDDTKYDNKDNAERRPQIPPLLMSTLSGICRRRSRLRGLHDATGSSLMVFLRPMSHNCSPRTLEKISRNLFQEVSSVVGDDDDNQSVVLRCIPFRKDHHQGGGSDEMPVSPFVDFLEAAKAAAADVMNTQRYSKKVNQCAEMMDAVDRVPNGQFRELVKGAYRAIWGKRPNTPRNEMTINEMTVANLMLRKKYVLSSQKNTIDAEEISVTANHDNIKETIYQTEKIEREEKFQEMEHDYEDRGLTPDEESCTPEEEGWVSIEEEEPMVPVAPSMASFKTPETVSKMMVTAGHGHVVSIDKDAEISPLEDTMMMKGEDDIICGYDLHVISEAHNIHAVMPLPVPSKIEREEVLPLPSTVPAGIKDSPKTTMDFAAIEALQVGLSKVRALEDRMDDAMLEGRVPVLEFGVEAENILDEAAKRFDDIMSEIREKQLIEEEIVQEGKNAMLFQLAGESGIHGIFTQQLAALREYFGRYYETALDAHPPEEDGDEARRQRRLVEAAHAATEGFRVAATRCVPHPCQLGGRLQEAGGGFEYVEEMQGLLEDMAGTSAMRDDTGSNWVAAESAVERGEEEEQDGKWIGSGSNVPRWKKILSKAVMLGVNYLQGALALRTIRKAAADRDKDMPKFPLF</sequence>
<organism evidence="3">
    <name type="scientific">Corethron hystrix</name>
    <dbReference type="NCBI Taxonomy" id="216773"/>
    <lineage>
        <taxon>Eukaryota</taxon>
        <taxon>Sar</taxon>
        <taxon>Stramenopiles</taxon>
        <taxon>Ochrophyta</taxon>
        <taxon>Bacillariophyta</taxon>
        <taxon>Coscinodiscophyceae</taxon>
        <taxon>Corethrophycidae</taxon>
        <taxon>Corethrales</taxon>
        <taxon>Corethraceae</taxon>
        <taxon>Corethron</taxon>
    </lineage>
</organism>
<proteinExistence type="predicted"/>
<dbReference type="EMBL" id="HBFR01011328">
    <property type="protein sequence ID" value="CAD8880977.1"/>
    <property type="molecule type" value="Transcribed_RNA"/>
</dbReference>
<protein>
    <submittedName>
        <fullName evidence="3">Uncharacterized protein</fullName>
    </submittedName>
</protein>
<reference evidence="3" key="1">
    <citation type="submission" date="2021-01" db="EMBL/GenBank/DDBJ databases">
        <authorList>
            <person name="Corre E."/>
            <person name="Pelletier E."/>
            <person name="Niang G."/>
            <person name="Scheremetjew M."/>
            <person name="Finn R."/>
            <person name="Kale V."/>
            <person name="Holt S."/>
            <person name="Cochrane G."/>
            <person name="Meng A."/>
            <person name="Brown T."/>
            <person name="Cohen L."/>
        </authorList>
    </citation>
    <scope>NUCLEOTIDE SEQUENCE</scope>
    <source>
        <strain evidence="3">308</strain>
    </source>
</reference>
<evidence type="ECO:0000256" key="2">
    <source>
        <dbReference type="SAM" id="SignalP"/>
    </source>
</evidence>
<feature type="region of interest" description="Disordered" evidence="1">
    <location>
        <begin position="175"/>
        <end position="200"/>
    </location>
</feature>
<dbReference type="AlphaFoldDB" id="A0A7S1BB27"/>
<name>A0A7S1BB27_9STRA</name>
<evidence type="ECO:0000256" key="1">
    <source>
        <dbReference type="SAM" id="MobiDB-lite"/>
    </source>
</evidence>
<feature type="compositionally biased region" description="Basic and acidic residues" evidence="1">
    <location>
        <begin position="182"/>
        <end position="200"/>
    </location>
</feature>
<gene>
    <name evidence="3" type="ORF">CHYS00102_LOCUS8164</name>
</gene>
<feature type="chain" id="PRO_5030700800" evidence="2">
    <location>
        <begin position="23"/>
        <end position="814"/>
    </location>
</feature>